<sequence>MAADEANQGSSESRSVPSTDTYSNPDHPYFISQSDHPGAVLVKTALSTDNYGNWSRQIKTALSAKNKTGFIDGSLEPPSECTKPTEYRRWKRCNDMVLSWIINSLEHDIANSVVYTDSAHDLWVDLRERFSIINAPKIFQIEREIATLTQGQMSITFYYTKLKSYWDELSSYNQINTCPSGKDCGAAKSIMDHAEQQHLMQFLMGLDESYASTQSNILIMAPLPTTWRAYSLLLQDEKQRQVVTISTCNSESMAMLSMSNNNSKRNNTIKDSNRSLYSNNNVNISRSIQQEPRRCTYCNGDTHNVEKCFFLKGFPPRQKWHVKEPPIPPPRFDGSNWQHQGRIKHFNQTSTRQQFSANCMQASEPIHHLQSIAPHISLDQCKQIMETVGKEDIHPTQENFVGGGGRKTSNSKSLKSIALNGRNSSGRSVVKTNKGIPMVLFGYNFEIELLGVFKTLDSVIIGAKRHVVPRNGELKRRLELFSSQGLLTWDWAFREREIEMEGDLFSGLSNGNQVDGKVLQTFQKSFGQVQDILDQNRLLINEINQNHESKIPDNLTRNVGLIKELNNNIRRVVDLYADLSNNFTRSMEPSSEGESSGILKSNGKANSKRIRSGFLASLLQIFSSRLFQNFDFVNRVPVILMSKDWNSQPD</sequence>
<gene>
    <name evidence="4" type="ORF">SADUNF_Sadunf01G0146900</name>
</gene>
<feature type="compositionally biased region" description="Polar residues" evidence="1">
    <location>
        <begin position="7"/>
        <end position="24"/>
    </location>
</feature>
<evidence type="ECO:0000259" key="3">
    <source>
        <dbReference type="Pfam" id="PF14244"/>
    </source>
</evidence>
<feature type="domain" description="Retrotransposon Copia-like N-terminal" evidence="3">
    <location>
        <begin position="33"/>
        <end position="78"/>
    </location>
</feature>
<dbReference type="AlphaFoldDB" id="A0A835NC77"/>
<name>A0A835NC77_9ROSI</name>
<dbReference type="PANTHER" id="PTHR37610:SF97">
    <property type="entry name" value="RETROTRANSPOSON GAG DOMAIN-CONTAINING PROTEIN"/>
    <property type="match status" value="1"/>
</dbReference>
<dbReference type="OrthoDB" id="5544992at2759"/>
<dbReference type="Pfam" id="PF14244">
    <property type="entry name" value="Retrotran_gag_3"/>
    <property type="match status" value="1"/>
</dbReference>
<organism evidence="4 5">
    <name type="scientific">Salix dunnii</name>
    <dbReference type="NCBI Taxonomy" id="1413687"/>
    <lineage>
        <taxon>Eukaryota</taxon>
        <taxon>Viridiplantae</taxon>
        <taxon>Streptophyta</taxon>
        <taxon>Embryophyta</taxon>
        <taxon>Tracheophyta</taxon>
        <taxon>Spermatophyta</taxon>
        <taxon>Magnoliopsida</taxon>
        <taxon>eudicotyledons</taxon>
        <taxon>Gunneridae</taxon>
        <taxon>Pentapetalae</taxon>
        <taxon>rosids</taxon>
        <taxon>fabids</taxon>
        <taxon>Malpighiales</taxon>
        <taxon>Salicaceae</taxon>
        <taxon>Saliceae</taxon>
        <taxon>Salix</taxon>
    </lineage>
</organism>
<evidence type="ECO:0000256" key="1">
    <source>
        <dbReference type="SAM" id="MobiDB-lite"/>
    </source>
</evidence>
<proteinExistence type="predicted"/>
<feature type="domain" description="Protein EARLY FLOWERING 4" evidence="2">
    <location>
        <begin position="513"/>
        <end position="594"/>
    </location>
</feature>
<evidence type="ECO:0000313" key="5">
    <source>
        <dbReference type="Proteomes" id="UP000657918"/>
    </source>
</evidence>
<keyword evidence="5" id="KW-1185">Reference proteome</keyword>
<feature type="region of interest" description="Disordered" evidence="1">
    <location>
        <begin position="1"/>
        <end position="29"/>
    </location>
</feature>
<dbReference type="InterPro" id="IPR009741">
    <property type="entry name" value="EARLY_FLOWERING_4_dom"/>
</dbReference>
<dbReference type="Pfam" id="PF07011">
    <property type="entry name" value="Elf4"/>
    <property type="match status" value="1"/>
</dbReference>
<protein>
    <recommendedName>
        <fullName evidence="6">Retrotransposon Copia-like N-terminal domain-containing protein</fullName>
    </recommendedName>
</protein>
<accession>A0A835NC77</accession>
<reference evidence="4 5" key="1">
    <citation type="submission" date="2020-10" db="EMBL/GenBank/DDBJ databases">
        <title>Plant Genome Project.</title>
        <authorList>
            <person name="Zhang R.-G."/>
        </authorList>
    </citation>
    <scope>NUCLEOTIDE SEQUENCE [LARGE SCALE GENOMIC DNA]</scope>
    <source>
        <strain evidence="4">FAFU-HL-1</strain>
        <tissue evidence="4">Leaf</tissue>
    </source>
</reference>
<comment type="caution">
    <text evidence="4">The sequence shown here is derived from an EMBL/GenBank/DDBJ whole genome shotgun (WGS) entry which is preliminary data.</text>
</comment>
<dbReference type="InterPro" id="IPR029472">
    <property type="entry name" value="Copia-like_N"/>
</dbReference>
<evidence type="ECO:0000259" key="2">
    <source>
        <dbReference type="Pfam" id="PF07011"/>
    </source>
</evidence>
<dbReference type="PANTHER" id="PTHR37610">
    <property type="entry name" value="CCHC-TYPE DOMAIN-CONTAINING PROTEIN"/>
    <property type="match status" value="1"/>
</dbReference>
<evidence type="ECO:0008006" key="6">
    <source>
        <dbReference type="Google" id="ProtNLM"/>
    </source>
</evidence>
<dbReference type="EMBL" id="JADGMS010000001">
    <property type="protein sequence ID" value="KAF9689965.1"/>
    <property type="molecule type" value="Genomic_DNA"/>
</dbReference>
<dbReference type="Proteomes" id="UP000657918">
    <property type="component" value="Unassembled WGS sequence"/>
</dbReference>
<evidence type="ECO:0000313" key="4">
    <source>
        <dbReference type="EMBL" id="KAF9689965.1"/>
    </source>
</evidence>